<proteinExistence type="predicted"/>
<evidence type="ECO:0000313" key="2">
    <source>
        <dbReference type="Proteomes" id="UP001164746"/>
    </source>
</evidence>
<name>A0ABY7GE38_MYAAR</name>
<sequence length="221" mass="24988">MNETVVMEFRPTPARTDNGSRILAVVQSVADDPEDMGTEFIQMEKEQRLLINKLRKFCSTNVLQNASYNGKGSYKFYRSRANNIGYCNVPKTGSSFWIRTLSVLDNGITAAMQILKKSRNRVETELPGVIETVFSTVKKLVKNNCLNWTDLARRTWSAFQSQGYIANEHAPYDVISTILRQTRPCSDGNAHGCIRRFRGLPSNTCKTRKWIANSAGSSKHR</sequence>
<organism evidence="1 2">
    <name type="scientific">Mya arenaria</name>
    <name type="common">Soft-shell clam</name>
    <dbReference type="NCBI Taxonomy" id="6604"/>
    <lineage>
        <taxon>Eukaryota</taxon>
        <taxon>Metazoa</taxon>
        <taxon>Spiralia</taxon>
        <taxon>Lophotrochozoa</taxon>
        <taxon>Mollusca</taxon>
        <taxon>Bivalvia</taxon>
        <taxon>Autobranchia</taxon>
        <taxon>Heteroconchia</taxon>
        <taxon>Euheterodonta</taxon>
        <taxon>Imparidentia</taxon>
        <taxon>Neoheterodontei</taxon>
        <taxon>Myida</taxon>
        <taxon>Myoidea</taxon>
        <taxon>Myidae</taxon>
        <taxon>Mya</taxon>
    </lineage>
</organism>
<reference evidence="1" key="1">
    <citation type="submission" date="2022-11" db="EMBL/GenBank/DDBJ databases">
        <title>Centuries of genome instability and evolution in soft-shell clam transmissible cancer (bioRxiv).</title>
        <authorList>
            <person name="Hart S.F.M."/>
            <person name="Yonemitsu M.A."/>
            <person name="Giersch R.M."/>
            <person name="Beal B.F."/>
            <person name="Arriagada G."/>
            <person name="Davis B.W."/>
            <person name="Ostrander E.A."/>
            <person name="Goff S.P."/>
            <person name="Metzger M.J."/>
        </authorList>
    </citation>
    <scope>NUCLEOTIDE SEQUENCE</scope>
    <source>
        <strain evidence="1">MELC-2E11</strain>
        <tissue evidence="1">Siphon/mantle</tissue>
    </source>
</reference>
<evidence type="ECO:0000313" key="1">
    <source>
        <dbReference type="EMBL" id="WAR31789.1"/>
    </source>
</evidence>
<dbReference type="EMBL" id="CP111028">
    <property type="protein sequence ID" value="WAR31789.1"/>
    <property type="molecule type" value="Genomic_DNA"/>
</dbReference>
<protein>
    <submittedName>
        <fullName evidence="1">Uncharacterized protein</fullName>
    </submittedName>
</protein>
<accession>A0ABY7GE38</accession>
<keyword evidence="2" id="KW-1185">Reference proteome</keyword>
<gene>
    <name evidence="1" type="ORF">MAR_034331</name>
</gene>
<dbReference type="Proteomes" id="UP001164746">
    <property type="component" value="Chromosome 17"/>
</dbReference>